<accession>A0AA44Q648</accession>
<dbReference type="InterPro" id="IPR001991">
    <property type="entry name" value="Na-dicarboxylate_symporter"/>
</dbReference>
<name>A0AA44Q648_BACCE</name>
<proteinExistence type="predicted"/>
<feature type="transmembrane region" description="Helical" evidence="8">
    <location>
        <begin position="181"/>
        <end position="206"/>
    </location>
</feature>
<comment type="caution">
    <text evidence="9">The sequence shown here is derived from an EMBL/GenBank/DDBJ whole genome shotgun (WGS) entry which is preliminary data.</text>
</comment>
<evidence type="ECO:0000256" key="3">
    <source>
        <dbReference type="ARBA" id="ARBA00022448"/>
    </source>
</evidence>
<feature type="transmembrane region" description="Helical" evidence="8">
    <location>
        <begin position="143"/>
        <end position="160"/>
    </location>
</feature>
<feature type="transmembrane region" description="Helical" evidence="8">
    <location>
        <begin position="317"/>
        <end position="339"/>
    </location>
</feature>
<dbReference type="InterPro" id="IPR036458">
    <property type="entry name" value="Na:dicarbo_symporter_sf"/>
</dbReference>
<gene>
    <name evidence="9" type="ORF">COK38_24620</name>
</gene>
<reference evidence="9 10" key="1">
    <citation type="submission" date="2017-09" db="EMBL/GenBank/DDBJ databases">
        <title>Large-scale bioinformatics analysis of Bacillus genomes uncovers conserved roles of natural products in bacterial physiology.</title>
        <authorList>
            <consortium name="Agbiome Team Llc"/>
            <person name="Bleich R.M."/>
            <person name="Grubbs K.J."/>
            <person name="Santa Maria K.C."/>
            <person name="Allen S.E."/>
            <person name="Farag S."/>
            <person name="Shank E.A."/>
            <person name="Bowers A."/>
        </authorList>
    </citation>
    <scope>NUCLEOTIDE SEQUENCE [LARGE SCALE GENOMIC DNA]</scope>
    <source>
        <strain evidence="9 10">AFS067272</strain>
    </source>
</reference>
<evidence type="ECO:0000256" key="6">
    <source>
        <dbReference type="ARBA" id="ARBA00022989"/>
    </source>
</evidence>
<dbReference type="PANTHER" id="PTHR42865">
    <property type="entry name" value="PROTON/GLUTAMATE-ASPARTATE SYMPORTER"/>
    <property type="match status" value="1"/>
</dbReference>
<dbReference type="GO" id="GO:0005886">
    <property type="term" value="C:plasma membrane"/>
    <property type="evidence" value="ECO:0007669"/>
    <property type="project" value="UniProtKB-SubCell"/>
</dbReference>
<dbReference type="SUPFAM" id="SSF118215">
    <property type="entry name" value="Proton glutamate symport protein"/>
    <property type="match status" value="1"/>
</dbReference>
<dbReference type="Proteomes" id="UP000226357">
    <property type="component" value="Unassembled WGS sequence"/>
</dbReference>
<dbReference type="PRINTS" id="PR00173">
    <property type="entry name" value="EDTRNSPORT"/>
</dbReference>
<evidence type="ECO:0000256" key="2">
    <source>
        <dbReference type="ARBA" id="ARBA00004651"/>
    </source>
</evidence>
<comment type="subcellular location">
    <subcellularLocation>
        <location evidence="2">Cell membrane</location>
        <topology evidence="2">Multi-pass membrane protein</topology>
    </subcellularLocation>
</comment>
<dbReference type="Pfam" id="PF00375">
    <property type="entry name" value="SDF"/>
    <property type="match status" value="1"/>
</dbReference>
<evidence type="ECO:0000256" key="5">
    <source>
        <dbReference type="ARBA" id="ARBA00022692"/>
    </source>
</evidence>
<feature type="transmembrane region" description="Helical" evidence="8">
    <location>
        <begin position="78"/>
        <end position="99"/>
    </location>
</feature>
<evidence type="ECO:0000256" key="1">
    <source>
        <dbReference type="ARBA" id="ARBA00003410"/>
    </source>
</evidence>
<keyword evidence="3" id="KW-0813">Transport</keyword>
<evidence type="ECO:0000313" key="10">
    <source>
        <dbReference type="Proteomes" id="UP000226357"/>
    </source>
</evidence>
<evidence type="ECO:0000256" key="8">
    <source>
        <dbReference type="SAM" id="Phobius"/>
    </source>
</evidence>
<protein>
    <submittedName>
        <fullName evidence="9">Dicarboxylate/amino acid:cation symporter</fullName>
    </submittedName>
</protein>
<feature type="transmembrane region" description="Helical" evidence="8">
    <location>
        <begin position="40"/>
        <end position="58"/>
    </location>
</feature>
<dbReference type="RefSeq" id="WP_000872380.1">
    <property type="nucleotide sequence ID" value="NZ_NUYJ01000093.1"/>
</dbReference>
<evidence type="ECO:0000313" key="9">
    <source>
        <dbReference type="EMBL" id="PFR89383.1"/>
    </source>
</evidence>
<comment type="function">
    <text evidence="1">Mediates uptake of L-cystine, the oxidized form of L-cysteine.</text>
</comment>
<dbReference type="PANTHER" id="PTHR42865:SF7">
    <property type="entry name" value="PROTON_GLUTAMATE-ASPARTATE SYMPORTER"/>
    <property type="match status" value="1"/>
</dbReference>
<feature type="transmembrane region" description="Helical" evidence="8">
    <location>
        <begin position="212"/>
        <end position="234"/>
    </location>
</feature>
<evidence type="ECO:0000256" key="7">
    <source>
        <dbReference type="ARBA" id="ARBA00023136"/>
    </source>
</evidence>
<evidence type="ECO:0000256" key="4">
    <source>
        <dbReference type="ARBA" id="ARBA00022475"/>
    </source>
</evidence>
<feature type="transmembrane region" description="Helical" evidence="8">
    <location>
        <begin position="9"/>
        <end position="28"/>
    </location>
</feature>
<dbReference type="EMBL" id="NVBO01000317">
    <property type="protein sequence ID" value="PFR89383.1"/>
    <property type="molecule type" value="Genomic_DNA"/>
</dbReference>
<keyword evidence="5 8" id="KW-0812">Transmembrane</keyword>
<dbReference type="AlphaFoldDB" id="A0AA44Q648"/>
<sequence>MKWWRKQNLPIKILIGACIGILLGVILGPKVVFLKAVGDIFIRLLQMIIVPLTFLSIVSGIAQLENPKMLKSIGGRIFVYYAVTAVLATSIGVAIAFLINPGKGAEGLLEKGKNFKAEEFNFVDNITQWFPSNVIQAASETNMLQIIIFAIFVGIALILLGDQAKNVRKLVHEGSGIMIKIAELVIGFAPYGIMALIANVVGTFGADMLTAVVSYVIADYLSLLLILFIMYPIILKTIGKISPVYFYKQVSPAMLVAASTTSSSATLPVTMEVAQKRLRIPEKVAGFTIPLGATVNMNGLSAALGVLAVFALNVYGIPITFGLIVQTVFLGIVLAAGCAGVKGADVITATILLSTLGLPLTLIPIIAAVSPLVDMGHTVVNITGDLVGAQFVNKNMESSEMLDGDVEEGKQIG</sequence>
<dbReference type="GO" id="GO:0015293">
    <property type="term" value="F:symporter activity"/>
    <property type="evidence" value="ECO:0007669"/>
    <property type="project" value="UniProtKB-KW"/>
</dbReference>
<keyword evidence="6 8" id="KW-1133">Transmembrane helix</keyword>
<dbReference type="GO" id="GO:0006835">
    <property type="term" value="P:dicarboxylic acid transport"/>
    <property type="evidence" value="ECO:0007669"/>
    <property type="project" value="TreeGrafter"/>
</dbReference>
<organism evidence="9 10">
    <name type="scientific">Bacillus cereus</name>
    <dbReference type="NCBI Taxonomy" id="1396"/>
    <lineage>
        <taxon>Bacteria</taxon>
        <taxon>Bacillati</taxon>
        <taxon>Bacillota</taxon>
        <taxon>Bacilli</taxon>
        <taxon>Bacillales</taxon>
        <taxon>Bacillaceae</taxon>
        <taxon>Bacillus</taxon>
        <taxon>Bacillus cereus group</taxon>
    </lineage>
</organism>
<keyword evidence="7 8" id="KW-0472">Membrane</keyword>
<dbReference type="Gene3D" id="1.10.3860.10">
    <property type="entry name" value="Sodium:dicarboxylate symporter"/>
    <property type="match status" value="1"/>
</dbReference>
<feature type="transmembrane region" description="Helical" evidence="8">
    <location>
        <begin position="284"/>
        <end position="311"/>
    </location>
</feature>
<keyword evidence="4" id="KW-1003">Cell membrane</keyword>
<feature type="transmembrane region" description="Helical" evidence="8">
    <location>
        <begin position="346"/>
        <end position="369"/>
    </location>
</feature>